<keyword evidence="3" id="KW-0436">Ligase</keyword>
<dbReference type="InterPro" id="IPR004154">
    <property type="entry name" value="Anticodon-bd"/>
</dbReference>
<dbReference type="Pfam" id="PF03129">
    <property type="entry name" value="HGTP_anticodon"/>
    <property type="match status" value="1"/>
</dbReference>
<dbReference type="Gene3D" id="3.40.50.800">
    <property type="entry name" value="Anticodon-binding domain"/>
    <property type="match status" value="1"/>
</dbReference>
<evidence type="ECO:0000313" key="4">
    <source>
        <dbReference type="Proteomes" id="UP000653692"/>
    </source>
</evidence>
<proteinExistence type="predicted"/>
<dbReference type="Proteomes" id="UP000653692">
    <property type="component" value="Unassembled WGS sequence"/>
</dbReference>
<dbReference type="SUPFAM" id="SSF52954">
    <property type="entry name" value="Class II aaRS ABD-related"/>
    <property type="match status" value="1"/>
</dbReference>
<dbReference type="EMBL" id="DQUR01000154">
    <property type="protein sequence ID" value="HIP89204.1"/>
    <property type="molecule type" value="Genomic_DNA"/>
</dbReference>
<dbReference type="AlphaFoldDB" id="A0A832ZG04"/>
<feature type="domain" description="Anticodon-binding" evidence="2">
    <location>
        <begin position="2"/>
        <end position="63"/>
    </location>
</feature>
<evidence type="ECO:0000259" key="2">
    <source>
        <dbReference type="Pfam" id="PF03129"/>
    </source>
</evidence>
<sequence>KAEYDLQGRKLRKALEYADKLEIPLVIIIGKRDLAEGKVTIRDMATGEQKSVPIERIVEEVKEMLG</sequence>
<feature type="non-terminal residue" evidence="3">
    <location>
        <position position="1"/>
    </location>
</feature>
<dbReference type="PANTHER" id="PTHR11476:SF7">
    <property type="entry name" value="HISTIDINE--TRNA LIGASE"/>
    <property type="match status" value="1"/>
</dbReference>
<dbReference type="GO" id="GO:0016874">
    <property type="term" value="F:ligase activity"/>
    <property type="evidence" value="ECO:0007669"/>
    <property type="project" value="UniProtKB-KW"/>
</dbReference>
<accession>A0A832ZG04</accession>
<comment type="subcellular location">
    <subcellularLocation>
        <location evidence="1">Cytoplasm</location>
    </subcellularLocation>
</comment>
<gene>
    <name evidence="3" type="ORF">EYH24_04545</name>
</gene>
<evidence type="ECO:0000313" key="3">
    <source>
        <dbReference type="EMBL" id="HIP89204.1"/>
    </source>
</evidence>
<reference evidence="3" key="1">
    <citation type="journal article" date="2020" name="ISME J.">
        <title>Gammaproteobacteria mediating utilization of methyl-, sulfur- and petroleum organic compounds in deep ocean hydrothermal plumes.</title>
        <authorList>
            <person name="Zhou Z."/>
            <person name="Liu Y."/>
            <person name="Pan J."/>
            <person name="Cron B.R."/>
            <person name="Toner B.M."/>
            <person name="Anantharaman K."/>
            <person name="Breier J.A."/>
            <person name="Dick G.J."/>
            <person name="Li M."/>
        </authorList>
    </citation>
    <scope>NUCLEOTIDE SEQUENCE</scope>
    <source>
        <strain evidence="3">SZUA-1476</strain>
    </source>
</reference>
<protein>
    <submittedName>
        <fullName evidence="3">Histidine--tRNA ligase</fullName>
    </submittedName>
</protein>
<dbReference type="GO" id="GO:0005737">
    <property type="term" value="C:cytoplasm"/>
    <property type="evidence" value="ECO:0007669"/>
    <property type="project" value="UniProtKB-SubCell"/>
</dbReference>
<name>A0A832ZG04_9EURY</name>
<evidence type="ECO:0000256" key="1">
    <source>
        <dbReference type="ARBA" id="ARBA00004496"/>
    </source>
</evidence>
<organism evidence="3 4">
    <name type="scientific">Thermococcus paralvinellae</name>
    <dbReference type="NCBI Taxonomy" id="582419"/>
    <lineage>
        <taxon>Archaea</taxon>
        <taxon>Methanobacteriati</taxon>
        <taxon>Methanobacteriota</taxon>
        <taxon>Thermococci</taxon>
        <taxon>Thermococcales</taxon>
        <taxon>Thermococcaceae</taxon>
        <taxon>Thermococcus</taxon>
    </lineage>
</organism>
<comment type="caution">
    <text evidence="3">The sequence shown here is derived from an EMBL/GenBank/DDBJ whole genome shotgun (WGS) entry which is preliminary data.</text>
</comment>
<dbReference type="PANTHER" id="PTHR11476">
    <property type="entry name" value="HISTIDYL-TRNA SYNTHETASE"/>
    <property type="match status" value="1"/>
</dbReference>
<dbReference type="InterPro" id="IPR036621">
    <property type="entry name" value="Anticodon-bd_dom_sf"/>
</dbReference>